<evidence type="ECO:0000313" key="2">
    <source>
        <dbReference type="Proteomes" id="UP000494330"/>
    </source>
</evidence>
<sequence>MTFILPHNPRQDRRKRAEALFIEVTADDGFIRESLRIVAEARARILDSGSPIPCADPGKAAGGA</sequence>
<dbReference type="Proteomes" id="UP000494330">
    <property type="component" value="Unassembled WGS sequence"/>
</dbReference>
<name>A0A6P2L8Y1_9BURK</name>
<dbReference type="RefSeq" id="WP_034200226.1">
    <property type="nucleotide sequence ID" value="NZ_CABVQD010000007.1"/>
</dbReference>
<organism evidence="1 2">
    <name type="scientific">Burkholderia paludis</name>
    <dbReference type="NCBI Taxonomy" id="1506587"/>
    <lineage>
        <taxon>Bacteria</taxon>
        <taxon>Pseudomonadati</taxon>
        <taxon>Pseudomonadota</taxon>
        <taxon>Betaproteobacteria</taxon>
        <taxon>Burkholderiales</taxon>
        <taxon>Burkholderiaceae</taxon>
        <taxon>Burkholderia</taxon>
        <taxon>Burkholderia cepacia complex</taxon>
    </lineage>
</organism>
<gene>
    <name evidence="1" type="ORF">BPA30113_02838</name>
</gene>
<proteinExistence type="predicted"/>
<evidence type="ECO:0000313" key="1">
    <source>
        <dbReference type="EMBL" id="VWB63719.1"/>
    </source>
</evidence>
<keyword evidence="2" id="KW-1185">Reference proteome</keyword>
<reference evidence="1 2" key="1">
    <citation type="submission" date="2019-09" db="EMBL/GenBank/DDBJ databases">
        <authorList>
            <person name="Depoorter E."/>
        </authorList>
    </citation>
    <scope>NUCLEOTIDE SEQUENCE [LARGE SCALE GENOMIC DNA]</scope>
    <source>
        <strain evidence="1">LMG 30113</strain>
    </source>
</reference>
<dbReference type="EMBL" id="CABVQD010000007">
    <property type="protein sequence ID" value="VWB63719.1"/>
    <property type="molecule type" value="Genomic_DNA"/>
</dbReference>
<dbReference type="AlphaFoldDB" id="A0A6P2L8Y1"/>
<accession>A0A6P2L8Y1</accession>
<protein>
    <submittedName>
        <fullName evidence="1">Uncharacterized protein</fullName>
    </submittedName>
</protein>